<dbReference type="PANTHER" id="PTHR30146:SF109">
    <property type="entry name" value="HTH-TYPE TRANSCRIPTIONAL REGULATOR GALS"/>
    <property type="match status" value="1"/>
</dbReference>
<reference evidence="5" key="1">
    <citation type="journal article" date="2015" name="Nature">
        <title>Complex archaea that bridge the gap between prokaryotes and eukaryotes.</title>
        <authorList>
            <person name="Spang A."/>
            <person name="Saw J.H."/>
            <person name="Jorgensen S.L."/>
            <person name="Zaremba-Niedzwiedzka K."/>
            <person name="Martijn J."/>
            <person name="Lind A.E."/>
            <person name="van Eijk R."/>
            <person name="Schleper C."/>
            <person name="Guy L."/>
            <person name="Ettema T.J."/>
        </authorList>
    </citation>
    <scope>NUCLEOTIDE SEQUENCE</scope>
</reference>
<keyword evidence="1" id="KW-0805">Transcription regulation</keyword>
<gene>
    <name evidence="5" type="ORF">LCGC14_2753750</name>
</gene>
<dbReference type="SUPFAM" id="SSF53822">
    <property type="entry name" value="Periplasmic binding protein-like I"/>
    <property type="match status" value="1"/>
</dbReference>
<keyword evidence="3" id="KW-0804">Transcription</keyword>
<accession>A0A0F8Z180</accession>
<sequence>RFSAYFDSLCRMGLEYNEDNVFEMTAEQIDDQMPATDAQVDCVAAQIHQGVRAWMCPSDWAGYTLCRGLMDRGFDVPKDVSVTGFDDIERDRLGCPRLTTVSTPALKIGAEALRRLITRVRHPNRAQLDVRLQCKLIEGATAGPFSSDD</sequence>
<evidence type="ECO:0000256" key="2">
    <source>
        <dbReference type="ARBA" id="ARBA00023125"/>
    </source>
</evidence>
<evidence type="ECO:0000256" key="3">
    <source>
        <dbReference type="ARBA" id="ARBA00023163"/>
    </source>
</evidence>
<feature type="non-terminal residue" evidence="5">
    <location>
        <position position="1"/>
    </location>
</feature>
<evidence type="ECO:0000259" key="4">
    <source>
        <dbReference type="Pfam" id="PF13377"/>
    </source>
</evidence>
<comment type="caution">
    <text evidence="5">The sequence shown here is derived from an EMBL/GenBank/DDBJ whole genome shotgun (WGS) entry which is preliminary data.</text>
</comment>
<evidence type="ECO:0000256" key="1">
    <source>
        <dbReference type="ARBA" id="ARBA00023015"/>
    </source>
</evidence>
<dbReference type="PANTHER" id="PTHR30146">
    <property type="entry name" value="LACI-RELATED TRANSCRIPTIONAL REPRESSOR"/>
    <property type="match status" value="1"/>
</dbReference>
<dbReference type="GO" id="GO:0000976">
    <property type="term" value="F:transcription cis-regulatory region binding"/>
    <property type="evidence" value="ECO:0007669"/>
    <property type="project" value="TreeGrafter"/>
</dbReference>
<feature type="domain" description="Transcriptional regulator LacI/GalR-like sensor" evidence="4">
    <location>
        <begin position="13"/>
        <end position="141"/>
    </location>
</feature>
<evidence type="ECO:0000313" key="5">
    <source>
        <dbReference type="EMBL" id="KKK87388.1"/>
    </source>
</evidence>
<organism evidence="5">
    <name type="scientific">marine sediment metagenome</name>
    <dbReference type="NCBI Taxonomy" id="412755"/>
    <lineage>
        <taxon>unclassified sequences</taxon>
        <taxon>metagenomes</taxon>
        <taxon>ecological metagenomes</taxon>
    </lineage>
</organism>
<dbReference type="InterPro" id="IPR028082">
    <property type="entry name" value="Peripla_BP_I"/>
</dbReference>
<proteinExistence type="predicted"/>
<keyword evidence="2" id="KW-0238">DNA-binding</keyword>
<dbReference type="Pfam" id="PF13377">
    <property type="entry name" value="Peripla_BP_3"/>
    <property type="match status" value="1"/>
</dbReference>
<protein>
    <recommendedName>
        <fullName evidence="4">Transcriptional regulator LacI/GalR-like sensor domain-containing protein</fullName>
    </recommendedName>
</protein>
<dbReference type="InterPro" id="IPR046335">
    <property type="entry name" value="LacI/GalR-like_sensor"/>
</dbReference>
<dbReference type="Gene3D" id="3.40.50.2300">
    <property type="match status" value="2"/>
</dbReference>
<dbReference type="EMBL" id="LAZR01050425">
    <property type="protein sequence ID" value="KKK87388.1"/>
    <property type="molecule type" value="Genomic_DNA"/>
</dbReference>
<dbReference type="AlphaFoldDB" id="A0A0F8Z180"/>
<dbReference type="GO" id="GO:0003700">
    <property type="term" value="F:DNA-binding transcription factor activity"/>
    <property type="evidence" value="ECO:0007669"/>
    <property type="project" value="TreeGrafter"/>
</dbReference>
<name>A0A0F8Z180_9ZZZZ</name>